<accession>A0A6C0ETR4</accession>
<dbReference type="InterPro" id="IPR016181">
    <property type="entry name" value="Acyl_CoA_acyltransferase"/>
</dbReference>
<proteinExistence type="predicted"/>
<organism evidence="1">
    <name type="scientific">viral metagenome</name>
    <dbReference type="NCBI Taxonomy" id="1070528"/>
    <lineage>
        <taxon>unclassified sequences</taxon>
        <taxon>metagenomes</taxon>
        <taxon>organismal metagenomes</taxon>
    </lineage>
</organism>
<dbReference type="Gene3D" id="3.40.630.30">
    <property type="match status" value="1"/>
</dbReference>
<protein>
    <submittedName>
        <fullName evidence="1">Uncharacterized protein</fullName>
    </submittedName>
</protein>
<reference evidence="1" key="1">
    <citation type="journal article" date="2020" name="Nature">
        <title>Giant virus diversity and host interactions through global metagenomics.</title>
        <authorList>
            <person name="Schulz F."/>
            <person name="Roux S."/>
            <person name="Paez-Espino D."/>
            <person name="Jungbluth S."/>
            <person name="Walsh D.A."/>
            <person name="Denef V.J."/>
            <person name="McMahon K.D."/>
            <person name="Konstantinidis K.T."/>
            <person name="Eloe-Fadrosh E.A."/>
            <person name="Kyrpides N.C."/>
            <person name="Woyke T."/>
        </authorList>
    </citation>
    <scope>NUCLEOTIDE SEQUENCE</scope>
    <source>
        <strain evidence="1">GVMAG-M-3300009159-65</strain>
    </source>
</reference>
<dbReference type="SUPFAM" id="SSF55729">
    <property type="entry name" value="Acyl-CoA N-acyltransferases (Nat)"/>
    <property type="match status" value="1"/>
</dbReference>
<name>A0A6C0ETR4_9ZZZZ</name>
<dbReference type="EMBL" id="MN738937">
    <property type="protein sequence ID" value="QHT32388.1"/>
    <property type="molecule type" value="Genomic_DNA"/>
</dbReference>
<evidence type="ECO:0000313" key="1">
    <source>
        <dbReference type="EMBL" id="QHT32388.1"/>
    </source>
</evidence>
<sequence>MNIIIFMYYNYMEILLWCENRELCDCFVQNPELRIMTIQRSSIINPVFPIPGRPDHFYGGIHELARRRMLGNGINPSYLSNACRRDDFLLVAIERRDDLEIPIEDSFSTCKVLGVLAGKIHNLRCMEIDIIGSRTNHLGVGSTLMYHALNTGRNCGISVAMLKALPNAMSFYIKNNFTYLGTADLPVFVMDLLVDFNIQPRANMQRQNSAIIDPVVELKVEEIEQQHVFDETNAMEKGHYMNRDIPLDDYIQNISELGDGNSWMKMIESRVRCKGGHGYYVPSDHSAPYIPGRSDKAKGEKKWKKAKGIGGIV</sequence>
<dbReference type="AlphaFoldDB" id="A0A6C0ETR4"/>